<name>A0A9N7YEP6_PLEPL</name>
<protein>
    <submittedName>
        <fullName evidence="2">Uncharacterized protein</fullName>
    </submittedName>
</protein>
<dbReference type="EMBL" id="CADEAL010000624">
    <property type="protein sequence ID" value="CAB1422958.1"/>
    <property type="molecule type" value="Genomic_DNA"/>
</dbReference>
<proteinExistence type="predicted"/>
<feature type="region of interest" description="Disordered" evidence="1">
    <location>
        <begin position="1"/>
        <end position="70"/>
    </location>
</feature>
<gene>
    <name evidence="2" type="ORF">PLEPLA_LOCUS10876</name>
</gene>
<keyword evidence="3" id="KW-1185">Reference proteome</keyword>
<feature type="compositionally biased region" description="Pro residues" evidence="1">
    <location>
        <begin position="60"/>
        <end position="70"/>
    </location>
</feature>
<feature type="compositionally biased region" description="Basic and acidic residues" evidence="1">
    <location>
        <begin position="27"/>
        <end position="38"/>
    </location>
</feature>
<reference evidence="2" key="1">
    <citation type="submission" date="2020-03" db="EMBL/GenBank/DDBJ databases">
        <authorList>
            <person name="Weist P."/>
        </authorList>
    </citation>
    <scope>NUCLEOTIDE SEQUENCE</scope>
</reference>
<dbReference type="Proteomes" id="UP001153269">
    <property type="component" value="Unassembled WGS sequence"/>
</dbReference>
<evidence type="ECO:0000313" key="3">
    <source>
        <dbReference type="Proteomes" id="UP001153269"/>
    </source>
</evidence>
<sequence length="111" mass="12412">MERREMGMGVKLDGGRRGEKHHRRERKRESCRTRREEINTSAMAAKEGKRCGVTAGIEPPSDPLDRPLPAPHYPTLILACDLHLVSQPPDEAPCEDSVTPDMGWPIQTSGR</sequence>
<evidence type="ECO:0000256" key="1">
    <source>
        <dbReference type="SAM" id="MobiDB-lite"/>
    </source>
</evidence>
<comment type="caution">
    <text evidence="2">The sequence shown here is derived from an EMBL/GenBank/DDBJ whole genome shotgun (WGS) entry which is preliminary data.</text>
</comment>
<accession>A0A9N7YEP6</accession>
<organism evidence="2 3">
    <name type="scientific">Pleuronectes platessa</name>
    <name type="common">European plaice</name>
    <dbReference type="NCBI Taxonomy" id="8262"/>
    <lineage>
        <taxon>Eukaryota</taxon>
        <taxon>Metazoa</taxon>
        <taxon>Chordata</taxon>
        <taxon>Craniata</taxon>
        <taxon>Vertebrata</taxon>
        <taxon>Euteleostomi</taxon>
        <taxon>Actinopterygii</taxon>
        <taxon>Neopterygii</taxon>
        <taxon>Teleostei</taxon>
        <taxon>Neoteleostei</taxon>
        <taxon>Acanthomorphata</taxon>
        <taxon>Carangaria</taxon>
        <taxon>Pleuronectiformes</taxon>
        <taxon>Pleuronectoidei</taxon>
        <taxon>Pleuronectidae</taxon>
        <taxon>Pleuronectes</taxon>
    </lineage>
</organism>
<evidence type="ECO:0000313" key="2">
    <source>
        <dbReference type="EMBL" id="CAB1422958.1"/>
    </source>
</evidence>
<feature type="region of interest" description="Disordered" evidence="1">
    <location>
        <begin position="89"/>
        <end position="111"/>
    </location>
</feature>
<dbReference type="AlphaFoldDB" id="A0A9N7YEP6"/>